<sequence>MLDDARNARQGALAGVSAAQASVEMQAATLERAKAQLVGPASSAAPSEMACCVQLRAPVSGTVLAVDNLSARPVQPGEHLMTIGDLKDLEIEVDVLSSDAVQIVDGALARIDRWGGDHLIEARVRQIDPAAYTKISALGIEEQRLRLDILTPPDQRAGLGDNYRVFVRIVTWSGNSVLQVPISALFRDAGHWAIFRVVSGRAVLTPVEIGNQTSLQTEVVSGLSEGDRVVELPGNKVQDGTRITAREKAPASTF</sequence>
<protein>
    <submittedName>
        <fullName evidence="2">HlyD family secretion protein</fullName>
    </submittedName>
</protein>
<dbReference type="GO" id="GO:0015562">
    <property type="term" value="F:efflux transmembrane transporter activity"/>
    <property type="evidence" value="ECO:0007669"/>
    <property type="project" value="TreeGrafter"/>
</dbReference>
<gene>
    <name evidence="2" type="ORF">GALL_416110</name>
</gene>
<name>A0A1J5Q9X5_9ZZZZ</name>
<dbReference type="Gene3D" id="2.40.420.20">
    <property type="match status" value="1"/>
</dbReference>
<dbReference type="PANTHER" id="PTHR30469:SF15">
    <property type="entry name" value="HLYD FAMILY OF SECRETION PROTEINS"/>
    <property type="match status" value="1"/>
</dbReference>
<dbReference type="Pfam" id="PF25989">
    <property type="entry name" value="YknX_C"/>
    <property type="match status" value="1"/>
</dbReference>
<comment type="caution">
    <text evidence="2">The sequence shown here is derived from an EMBL/GenBank/DDBJ whole genome shotgun (WGS) entry which is preliminary data.</text>
</comment>
<dbReference type="PANTHER" id="PTHR30469">
    <property type="entry name" value="MULTIDRUG RESISTANCE PROTEIN MDTA"/>
    <property type="match status" value="1"/>
</dbReference>
<feature type="domain" description="YknX-like C-terminal permuted SH3-like" evidence="1">
    <location>
        <begin position="177"/>
        <end position="244"/>
    </location>
</feature>
<organism evidence="2">
    <name type="scientific">mine drainage metagenome</name>
    <dbReference type="NCBI Taxonomy" id="410659"/>
    <lineage>
        <taxon>unclassified sequences</taxon>
        <taxon>metagenomes</taxon>
        <taxon>ecological metagenomes</taxon>
    </lineage>
</organism>
<dbReference type="InterPro" id="IPR058637">
    <property type="entry name" value="YknX-like_C"/>
</dbReference>
<dbReference type="EMBL" id="MLJW01001796">
    <property type="protein sequence ID" value="OIQ76700.1"/>
    <property type="molecule type" value="Genomic_DNA"/>
</dbReference>
<evidence type="ECO:0000259" key="1">
    <source>
        <dbReference type="Pfam" id="PF25989"/>
    </source>
</evidence>
<dbReference type="AlphaFoldDB" id="A0A1J5Q9X5"/>
<reference evidence="2" key="1">
    <citation type="submission" date="2016-10" db="EMBL/GenBank/DDBJ databases">
        <title>Sequence of Gallionella enrichment culture.</title>
        <authorList>
            <person name="Poehlein A."/>
            <person name="Muehling M."/>
            <person name="Daniel R."/>
        </authorList>
    </citation>
    <scope>NUCLEOTIDE SEQUENCE</scope>
</reference>
<proteinExistence type="predicted"/>
<evidence type="ECO:0000313" key="2">
    <source>
        <dbReference type="EMBL" id="OIQ76700.1"/>
    </source>
</evidence>
<dbReference type="GO" id="GO:1990281">
    <property type="term" value="C:efflux pump complex"/>
    <property type="evidence" value="ECO:0007669"/>
    <property type="project" value="TreeGrafter"/>
</dbReference>
<accession>A0A1J5Q9X5</accession>